<reference evidence="2 3" key="1">
    <citation type="journal article" date="2012" name="ISME J.">
        <title>Genomic insights to SAR86, an abundant and uncultivated marine bacterial lineage.</title>
        <authorList>
            <person name="Dupont C.L."/>
            <person name="Rusch D.B."/>
            <person name="Yooseph S."/>
            <person name="Lombardo M.J."/>
            <person name="Richter R.A."/>
            <person name="Valas R."/>
            <person name="Novotny M."/>
            <person name="Yee-Greenbaum J."/>
            <person name="Selengut J.D."/>
            <person name="Haft D.H."/>
            <person name="Halpern A.L."/>
            <person name="Lasken R.S."/>
            <person name="Nealson K."/>
            <person name="Friedman R."/>
            <person name="Venter J.C."/>
        </authorList>
    </citation>
    <scope>NUCLEOTIDE SEQUENCE [LARGE SCALE GENOMIC DNA]</scope>
</reference>
<evidence type="ECO:0000313" key="2">
    <source>
        <dbReference type="EMBL" id="EJP72708.1"/>
    </source>
</evidence>
<organism evidence="2 3">
    <name type="scientific">SAR86 cluster bacterium SAR86B</name>
    <dbReference type="NCBI Taxonomy" id="1123867"/>
    <lineage>
        <taxon>Bacteria</taxon>
        <taxon>Pseudomonadati</taxon>
        <taxon>Pseudomonadota</taxon>
        <taxon>Gammaproteobacteria</taxon>
        <taxon>SAR86 cluster</taxon>
    </lineage>
</organism>
<feature type="transmembrane region" description="Helical" evidence="1">
    <location>
        <begin position="41"/>
        <end position="60"/>
    </location>
</feature>
<keyword evidence="1" id="KW-0812">Transmembrane</keyword>
<proteinExistence type="predicted"/>
<dbReference type="EMBL" id="JH611190">
    <property type="protein sequence ID" value="EJP72708.1"/>
    <property type="molecule type" value="Genomic_DNA"/>
</dbReference>
<sequence>MLIYNQGGFGIAHILGVLTLLAVVIGIFVEKTLILGWMSKYFYTLCYTSTFLFHMIPAITDGLRRLPVNDPIAKSFSDPIIINFHILFFIIYLVILIFQFRKIKG</sequence>
<keyword evidence="1" id="KW-1133">Transmembrane helix</keyword>
<dbReference type="HOGENOM" id="CLU_2234705_0_0_6"/>
<keyword evidence="1" id="KW-0472">Membrane</keyword>
<protein>
    <submittedName>
        <fullName evidence="2">Uncharacterized protein</fullName>
    </submittedName>
</protein>
<dbReference type="AlphaFoldDB" id="J5KBT3"/>
<feature type="transmembrane region" description="Helical" evidence="1">
    <location>
        <begin position="6"/>
        <end position="29"/>
    </location>
</feature>
<evidence type="ECO:0000256" key="1">
    <source>
        <dbReference type="SAM" id="Phobius"/>
    </source>
</evidence>
<evidence type="ECO:0000313" key="3">
    <source>
        <dbReference type="Proteomes" id="UP000010116"/>
    </source>
</evidence>
<dbReference type="Proteomes" id="UP000010116">
    <property type="component" value="Unassembled WGS sequence"/>
</dbReference>
<name>J5KBT3_9GAMM</name>
<gene>
    <name evidence="2" type="ORF">NT02SARS_0998</name>
</gene>
<accession>J5KBT3</accession>
<feature type="transmembrane region" description="Helical" evidence="1">
    <location>
        <begin position="80"/>
        <end position="100"/>
    </location>
</feature>